<evidence type="ECO:0000313" key="4">
    <source>
        <dbReference type="Proteomes" id="UP000092565"/>
    </source>
</evidence>
<dbReference type="EMBL" id="CP015124">
    <property type="protein sequence ID" value="ANP35849.1"/>
    <property type="molecule type" value="Genomic_DNA"/>
</dbReference>
<reference evidence="3 5" key="2">
    <citation type="submission" date="2023-02" db="EMBL/GenBank/DDBJ databases">
        <title>Population genomics of bacteria associated with diatom.</title>
        <authorList>
            <person name="Xie J."/>
            <person name="Wang H."/>
        </authorList>
    </citation>
    <scope>NUCLEOTIDE SEQUENCE [LARGE SCALE GENOMIC DNA]</scope>
    <source>
        <strain evidence="3 5">PT47_8</strain>
    </source>
</reference>
<dbReference type="RefSeq" id="WP_065270915.1">
    <property type="nucleotide sequence ID" value="NZ_CP015124.1"/>
</dbReference>
<keyword evidence="1" id="KW-0732">Signal</keyword>
<dbReference type="Proteomes" id="UP000092565">
    <property type="component" value="Chromosome"/>
</dbReference>
<evidence type="ECO:0000313" key="5">
    <source>
        <dbReference type="Proteomes" id="UP001218364"/>
    </source>
</evidence>
<reference evidence="2 4" key="1">
    <citation type="submission" date="2016-04" db="EMBL/GenBank/DDBJ databases">
        <authorList>
            <person name="Evans L.H."/>
            <person name="Alamgir A."/>
            <person name="Owens N."/>
            <person name="Weber N.D."/>
            <person name="Virtaneva K."/>
            <person name="Barbian K."/>
            <person name="Babar A."/>
            <person name="Rosenke K."/>
        </authorList>
    </citation>
    <scope>NUCLEOTIDE SEQUENCE [LARGE SCALE GENOMIC DNA]</scope>
    <source>
        <strain evidence="2 4">JL2886</strain>
    </source>
</reference>
<protein>
    <submittedName>
        <fullName evidence="2">Uncharacterized protein</fullName>
    </submittedName>
</protein>
<feature type="chain" id="PRO_5044369963" evidence="1">
    <location>
        <begin position="26"/>
        <end position="120"/>
    </location>
</feature>
<dbReference type="EMBL" id="JARCJK010000003">
    <property type="protein sequence ID" value="MDE4165843.1"/>
    <property type="molecule type" value="Genomic_DNA"/>
</dbReference>
<evidence type="ECO:0000313" key="2">
    <source>
        <dbReference type="EMBL" id="ANP35849.1"/>
    </source>
</evidence>
<sequence length="120" mass="13633">MIRILPVATPVAAILAALLAAPSYAAESKEESCRYQGQVMAAVQQARMDRVRQEKVEQTILADNPDWPEQYSKAIPQLTAHVYSMKRRDLRKVDLGATFEEQCLENWDQIQAMKKQLQSN</sequence>
<organism evidence="2 4">
    <name type="scientific">Phaeobacter gallaeciensis</name>
    <dbReference type="NCBI Taxonomy" id="60890"/>
    <lineage>
        <taxon>Bacteria</taxon>
        <taxon>Pseudomonadati</taxon>
        <taxon>Pseudomonadota</taxon>
        <taxon>Alphaproteobacteria</taxon>
        <taxon>Rhodobacterales</taxon>
        <taxon>Roseobacteraceae</taxon>
        <taxon>Phaeobacter</taxon>
    </lineage>
</organism>
<keyword evidence="4" id="KW-1185">Reference proteome</keyword>
<dbReference type="PATRIC" id="fig|60890.4.peg.902"/>
<evidence type="ECO:0000313" key="3">
    <source>
        <dbReference type="EMBL" id="MDE4165843.1"/>
    </source>
</evidence>
<evidence type="ECO:0000256" key="1">
    <source>
        <dbReference type="SAM" id="SignalP"/>
    </source>
</evidence>
<dbReference type="OrthoDB" id="7726473at2"/>
<dbReference type="Proteomes" id="UP001218364">
    <property type="component" value="Unassembled WGS sequence"/>
</dbReference>
<feature type="signal peptide" evidence="1">
    <location>
        <begin position="1"/>
        <end position="25"/>
    </location>
</feature>
<proteinExistence type="predicted"/>
<accession>A0A1B0ZNW4</accession>
<name>A0A1B0ZNW4_9RHOB</name>
<gene>
    <name evidence="2" type="ORF">JL2886_00925</name>
    <name evidence="3" type="ORF">PXK24_09065</name>
</gene>
<dbReference type="AlphaFoldDB" id="A0A1B0ZNW4"/>